<dbReference type="AlphaFoldDB" id="A0A016SPN0"/>
<organism evidence="1 2">
    <name type="scientific">Ancylostoma ceylanicum</name>
    <dbReference type="NCBI Taxonomy" id="53326"/>
    <lineage>
        <taxon>Eukaryota</taxon>
        <taxon>Metazoa</taxon>
        <taxon>Ecdysozoa</taxon>
        <taxon>Nematoda</taxon>
        <taxon>Chromadorea</taxon>
        <taxon>Rhabditida</taxon>
        <taxon>Rhabditina</taxon>
        <taxon>Rhabditomorpha</taxon>
        <taxon>Strongyloidea</taxon>
        <taxon>Ancylostomatidae</taxon>
        <taxon>Ancylostomatinae</taxon>
        <taxon>Ancylostoma</taxon>
    </lineage>
</organism>
<evidence type="ECO:0000313" key="2">
    <source>
        <dbReference type="Proteomes" id="UP000024635"/>
    </source>
</evidence>
<accession>A0A016SPN0</accession>
<name>A0A016SPN0_9BILA</name>
<evidence type="ECO:0000313" key="1">
    <source>
        <dbReference type="EMBL" id="EYB92633.1"/>
    </source>
</evidence>
<gene>
    <name evidence="1" type="primary">Acey_s0191.g1286</name>
    <name evidence="1" type="ORF">Y032_0191g1286</name>
</gene>
<keyword evidence="2" id="KW-1185">Reference proteome</keyword>
<protein>
    <submittedName>
        <fullName evidence="1">Uncharacterized protein</fullName>
    </submittedName>
</protein>
<dbReference type="Proteomes" id="UP000024635">
    <property type="component" value="Unassembled WGS sequence"/>
</dbReference>
<proteinExistence type="predicted"/>
<dbReference type="EMBL" id="JARK01001527">
    <property type="protein sequence ID" value="EYB92633.1"/>
    <property type="molecule type" value="Genomic_DNA"/>
</dbReference>
<sequence length="130" mass="14993">MRKDELAARGSWFFGSFRFAIVALIQSRPCTLSMVCRVGHGRSLKHAFVLIRLSTRTHTSHHACQPVEHIVTNVLNQFRCASAVELWVFSIWFSNFHSFIQGKLEFSGMLKQIWRSVLENFAVFFWLSGS</sequence>
<reference evidence="2" key="1">
    <citation type="journal article" date="2015" name="Nat. Genet.">
        <title>The genome and transcriptome of the zoonotic hookworm Ancylostoma ceylanicum identify infection-specific gene families.</title>
        <authorList>
            <person name="Schwarz E.M."/>
            <person name="Hu Y."/>
            <person name="Antoshechkin I."/>
            <person name="Miller M.M."/>
            <person name="Sternberg P.W."/>
            <person name="Aroian R.V."/>
        </authorList>
    </citation>
    <scope>NUCLEOTIDE SEQUENCE</scope>
    <source>
        <strain evidence="2">HY135</strain>
    </source>
</reference>
<comment type="caution">
    <text evidence="1">The sequence shown here is derived from an EMBL/GenBank/DDBJ whole genome shotgun (WGS) entry which is preliminary data.</text>
</comment>